<dbReference type="Pfam" id="PF09611">
    <property type="entry name" value="Cas_Csy1"/>
    <property type="match status" value="1"/>
</dbReference>
<evidence type="ECO:0000313" key="1">
    <source>
        <dbReference type="EMBL" id="VFS89950.1"/>
    </source>
</evidence>
<accession>A0A485CYY5</accession>
<dbReference type="Proteomes" id="UP000345637">
    <property type="component" value="Unassembled WGS sequence"/>
</dbReference>
<proteinExistence type="predicted"/>
<name>A0A485CYY5_RAOPL</name>
<dbReference type="AlphaFoldDB" id="A0A485CYY5"/>
<dbReference type="InterPro" id="IPR013397">
    <property type="entry name" value="CRISPR-assoc_prot_Csy1"/>
</dbReference>
<organism evidence="1 2">
    <name type="scientific">Raoultella planticola</name>
    <name type="common">Klebsiella planticola</name>
    <dbReference type="NCBI Taxonomy" id="575"/>
    <lineage>
        <taxon>Bacteria</taxon>
        <taxon>Pseudomonadati</taxon>
        <taxon>Pseudomonadota</taxon>
        <taxon>Gammaproteobacteria</taxon>
        <taxon>Enterobacterales</taxon>
        <taxon>Enterobacteriaceae</taxon>
        <taxon>Klebsiella/Raoultella group</taxon>
        <taxon>Raoultella</taxon>
    </lineage>
</organism>
<dbReference type="EMBL" id="CAADJE010000037">
    <property type="protein sequence ID" value="VFS89950.1"/>
    <property type="molecule type" value="Genomic_DNA"/>
</dbReference>
<sequence>MVALRFGDDVKAIWKARRENTWHPRPLVLFPYSAEMHFGGTKPQNISWLNSVRGGRVWLLSAQPPQWEACRQTICQFAIYFYAWRSV</sequence>
<protein>
    <submittedName>
        <fullName evidence="1">CRISPR type I-F/YPEST-associated protein Csy1</fullName>
    </submittedName>
</protein>
<reference evidence="1 2" key="1">
    <citation type="submission" date="2019-03" db="EMBL/GenBank/DDBJ databases">
        <authorList>
            <consortium name="Pathogen Informatics"/>
        </authorList>
    </citation>
    <scope>NUCLEOTIDE SEQUENCE [LARGE SCALE GENOMIC DNA]</scope>
    <source>
        <strain evidence="1 2">NCTC12998</strain>
    </source>
</reference>
<gene>
    <name evidence="1" type="ORF">NCTC12998_06832</name>
</gene>
<evidence type="ECO:0000313" key="2">
    <source>
        <dbReference type="Proteomes" id="UP000345637"/>
    </source>
</evidence>